<dbReference type="STRING" id="463025.BAU08_01415"/>
<feature type="transmembrane region" description="Helical" evidence="11">
    <location>
        <begin position="154"/>
        <end position="179"/>
    </location>
</feature>
<evidence type="ECO:0000256" key="11">
    <source>
        <dbReference type="SAM" id="Phobius"/>
    </source>
</evidence>
<dbReference type="InterPro" id="IPR052156">
    <property type="entry name" value="BCAA_Transport_ATP-bd_LivF"/>
</dbReference>
<organism evidence="13 14">
    <name type="scientific">Bordetella bronchialis</name>
    <dbReference type="NCBI Taxonomy" id="463025"/>
    <lineage>
        <taxon>Bacteria</taxon>
        <taxon>Pseudomonadati</taxon>
        <taxon>Pseudomonadota</taxon>
        <taxon>Betaproteobacteria</taxon>
        <taxon>Burkholderiales</taxon>
        <taxon>Alcaligenaceae</taxon>
        <taxon>Bordetella</taxon>
    </lineage>
</organism>
<gene>
    <name evidence="13" type="ORF">BAU08_01415</name>
</gene>
<dbReference type="PROSITE" id="PS50893">
    <property type="entry name" value="ABC_TRANSPORTER_2"/>
    <property type="match status" value="2"/>
</dbReference>
<evidence type="ECO:0000259" key="12">
    <source>
        <dbReference type="PROSITE" id="PS50893"/>
    </source>
</evidence>
<dbReference type="AlphaFoldDB" id="A0A193FS95"/>
<dbReference type="GO" id="GO:0005524">
    <property type="term" value="F:ATP binding"/>
    <property type="evidence" value="ECO:0007669"/>
    <property type="project" value="UniProtKB-KW"/>
</dbReference>
<dbReference type="RefSeq" id="WP_066667771.1">
    <property type="nucleotide sequence ID" value="NZ_CP016171.1"/>
</dbReference>
<proteinExistence type="inferred from homology"/>
<dbReference type="GO" id="GO:0016887">
    <property type="term" value="F:ATP hydrolysis activity"/>
    <property type="evidence" value="ECO:0007669"/>
    <property type="project" value="InterPro"/>
</dbReference>
<dbReference type="InterPro" id="IPR003439">
    <property type="entry name" value="ABC_transporter-like_ATP-bd"/>
</dbReference>
<dbReference type="InterPro" id="IPR043428">
    <property type="entry name" value="LivM-like"/>
</dbReference>
<evidence type="ECO:0000256" key="2">
    <source>
        <dbReference type="ARBA" id="ARBA00005417"/>
    </source>
</evidence>
<reference evidence="13 14" key="1">
    <citation type="submission" date="2016-06" db="EMBL/GenBank/DDBJ databases">
        <title>Complete genome sequences of Bordetella bronchialis and Bordetella flabilis.</title>
        <authorList>
            <person name="LiPuma J.J."/>
            <person name="Spilker T."/>
        </authorList>
    </citation>
    <scope>NUCLEOTIDE SEQUENCE [LARGE SCALE GENOMIC DNA]</scope>
    <source>
        <strain evidence="13 14">AU17976</strain>
    </source>
</reference>
<keyword evidence="6" id="KW-0547">Nucleotide-binding</keyword>
<dbReference type="InterPro" id="IPR003593">
    <property type="entry name" value="AAA+_ATPase"/>
</dbReference>
<feature type="transmembrane region" description="Helical" evidence="11">
    <location>
        <begin position="239"/>
        <end position="266"/>
    </location>
</feature>
<evidence type="ECO:0000256" key="6">
    <source>
        <dbReference type="ARBA" id="ARBA00022741"/>
    </source>
</evidence>
<evidence type="ECO:0000256" key="8">
    <source>
        <dbReference type="ARBA" id="ARBA00022970"/>
    </source>
</evidence>
<dbReference type="CDD" id="cd03224">
    <property type="entry name" value="ABC_TM1139_LivF_branched"/>
    <property type="match status" value="1"/>
</dbReference>
<evidence type="ECO:0000256" key="9">
    <source>
        <dbReference type="ARBA" id="ARBA00022989"/>
    </source>
</evidence>
<feature type="transmembrane region" description="Helical" evidence="11">
    <location>
        <begin position="278"/>
        <end position="304"/>
    </location>
</feature>
<dbReference type="GO" id="GO:0015658">
    <property type="term" value="F:branched-chain amino acid transmembrane transporter activity"/>
    <property type="evidence" value="ECO:0007669"/>
    <property type="project" value="InterPro"/>
</dbReference>
<dbReference type="GO" id="GO:0015807">
    <property type="term" value="P:L-amino acid transport"/>
    <property type="evidence" value="ECO:0007669"/>
    <property type="project" value="TreeGrafter"/>
</dbReference>
<dbReference type="Pfam" id="PF02653">
    <property type="entry name" value="BPD_transp_2"/>
    <property type="match status" value="1"/>
</dbReference>
<sequence>MRHAGIPGAVLVAVLCMVLAATLNSYYVFVIANVALIAIVGIGLNVLLGLAGQVSFGHVGFYALGAYTVAVLTTQAGWSFWPAWAAGALLSAAAGAVLALPALRVKGPYLAMITIAFSFIVQHAIVEMPALTGGQNGIMGIPPLALFGFAPEQAVAMVAIVAALLLLGAYAALAGGMWGGAMRAIMDSETAAESIGLNPLVIKTVAFAISAALAGLAGGLFAPLSGFVTPDTFSFMQSILFVLVVVIGGAGTVAGPIAGAIVVGVLPELLASLESYRLLFFGALLLVVLWLAPEGIAGMAGRWLRTRTRMARAPAAGGQEAVPLMAQRARRALSVRGLGMTFGGVRAVSDLDVDVAPARVTSLIGPNGAGKTTALNMFSGFYAPTAGRIALDGQPLQGLPAFRIARRGIARTYQTSQLFGGLTVLENVTLAMARGRLGGLLAGGTRTAAAAAERARGLLAFCGYLGDPDAPAAGLPHVDRRLVEIARALATDPDVLLLDEPAAGLSREDKEKLALLLRRIAEAGPSLVVVEHDMALVMGISDRIVVLDAGRRLAVGTPAQIQADPAVRQAYLGEQGQGQGKTAAQAPRQGGHEVLGVGELVAGYGADPVLHGIDLQVREGEMVALLGANGAGKSTLMRTLAGLHRASAGGLHFEGRPLNTLDAEAIVRLGVVLVPEGRQVFPDLSVLDNIRLGAFLYPRDGETRVQAMLDRFPRLRERLHQRAGLLSGGEQQMLALARGLMAQPRLLLLDEPSLGLAPRIIAELFESLDALRRERMTLLLVDQMAGLALALADRAYVMEAGHIVAQGTAADIAGNEMLARAYLGAVQAGAVQAGAHGPA</sequence>
<feature type="transmembrane region" description="Helical" evidence="11">
    <location>
        <begin position="59"/>
        <end position="78"/>
    </location>
</feature>
<keyword evidence="9 11" id="KW-1133">Transmembrane helix</keyword>
<dbReference type="Pfam" id="PF12399">
    <property type="entry name" value="BCA_ABC_TP_C"/>
    <property type="match status" value="1"/>
</dbReference>
<keyword evidence="8" id="KW-0029">Amino-acid transport</keyword>
<evidence type="ECO:0000313" key="14">
    <source>
        <dbReference type="Proteomes" id="UP000092213"/>
    </source>
</evidence>
<comment type="similarity">
    <text evidence="2">Belongs to the ABC transporter superfamily.</text>
</comment>
<name>A0A193FS95_9BORD</name>
<accession>A0A193FS95</accession>
<evidence type="ECO:0000256" key="10">
    <source>
        <dbReference type="ARBA" id="ARBA00023136"/>
    </source>
</evidence>
<keyword evidence="7" id="KW-0067">ATP-binding</keyword>
<feature type="domain" description="ABC transporter" evidence="12">
    <location>
        <begin position="595"/>
        <end position="825"/>
    </location>
</feature>
<feature type="transmembrane region" description="Helical" evidence="11">
    <location>
        <begin position="84"/>
        <end position="102"/>
    </location>
</feature>
<evidence type="ECO:0000256" key="1">
    <source>
        <dbReference type="ARBA" id="ARBA00004651"/>
    </source>
</evidence>
<evidence type="ECO:0000256" key="4">
    <source>
        <dbReference type="ARBA" id="ARBA00022475"/>
    </source>
</evidence>
<dbReference type="GO" id="GO:0005886">
    <property type="term" value="C:plasma membrane"/>
    <property type="evidence" value="ECO:0007669"/>
    <property type="project" value="UniProtKB-SubCell"/>
</dbReference>
<dbReference type="InterPro" id="IPR001851">
    <property type="entry name" value="ABC_transp_permease"/>
</dbReference>
<feature type="transmembrane region" description="Helical" evidence="11">
    <location>
        <begin position="30"/>
        <end position="52"/>
    </location>
</feature>
<evidence type="ECO:0000256" key="5">
    <source>
        <dbReference type="ARBA" id="ARBA00022692"/>
    </source>
</evidence>
<feature type="transmembrane region" description="Helical" evidence="11">
    <location>
        <begin position="109"/>
        <end position="126"/>
    </location>
</feature>
<dbReference type="Gene3D" id="3.40.50.300">
    <property type="entry name" value="P-loop containing nucleotide triphosphate hydrolases"/>
    <property type="match status" value="2"/>
</dbReference>
<dbReference type="PANTHER" id="PTHR43820:SF4">
    <property type="entry name" value="HIGH-AFFINITY BRANCHED-CHAIN AMINO ACID TRANSPORT ATP-BINDING PROTEIN LIVF"/>
    <property type="match status" value="1"/>
</dbReference>
<dbReference type="SMART" id="SM00382">
    <property type="entry name" value="AAA"/>
    <property type="match status" value="2"/>
</dbReference>
<evidence type="ECO:0000313" key="13">
    <source>
        <dbReference type="EMBL" id="ANN70183.1"/>
    </source>
</evidence>
<dbReference type="InterPro" id="IPR032823">
    <property type="entry name" value="BCA_ABC_TP_C"/>
</dbReference>
<comment type="subcellular location">
    <subcellularLocation>
        <location evidence="1">Cell membrane</location>
        <topology evidence="1">Multi-pass membrane protein</topology>
    </subcellularLocation>
</comment>
<evidence type="ECO:0000256" key="3">
    <source>
        <dbReference type="ARBA" id="ARBA00022448"/>
    </source>
</evidence>
<feature type="transmembrane region" description="Helical" evidence="11">
    <location>
        <begin position="200"/>
        <end position="227"/>
    </location>
</feature>
<keyword evidence="5 11" id="KW-0812">Transmembrane</keyword>
<keyword evidence="4" id="KW-1003">Cell membrane</keyword>
<dbReference type="PANTHER" id="PTHR43820">
    <property type="entry name" value="HIGH-AFFINITY BRANCHED-CHAIN AMINO ACID TRANSPORT ATP-BINDING PROTEIN LIVF"/>
    <property type="match status" value="1"/>
</dbReference>
<keyword evidence="10 11" id="KW-0472">Membrane</keyword>
<dbReference type="InterPro" id="IPR027417">
    <property type="entry name" value="P-loop_NTPase"/>
</dbReference>
<keyword evidence="3" id="KW-0813">Transport</keyword>
<dbReference type="InterPro" id="IPR017871">
    <property type="entry name" value="ABC_transporter-like_CS"/>
</dbReference>
<dbReference type="PROSITE" id="PS00211">
    <property type="entry name" value="ABC_TRANSPORTER_1"/>
    <property type="match status" value="1"/>
</dbReference>
<dbReference type="Pfam" id="PF00005">
    <property type="entry name" value="ABC_tran"/>
    <property type="match status" value="2"/>
</dbReference>
<dbReference type="SUPFAM" id="SSF52540">
    <property type="entry name" value="P-loop containing nucleoside triphosphate hydrolases"/>
    <property type="match status" value="2"/>
</dbReference>
<dbReference type="Proteomes" id="UP000092213">
    <property type="component" value="Chromosome"/>
</dbReference>
<dbReference type="CDD" id="cd03219">
    <property type="entry name" value="ABC_Mj1267_LivG_branched"/>
    <property type="match status" value="1"/>
</dbReference>
<evidence type="ECO:0000256" key="7">
    <source>
        <dbReference type="ARBA" id="ARBA00022840"/>
    </source>
</evidence>
<dbReference type="EMBL" id="CP016171">
    <property type="protein sequence ID" value="ANN70183.1"/>
    <property type="molecule type" value="Genomic_DNA"/>
</dbReference>
<feature type="domain" description="ABC transporter" evidence="12">
    <location>
        <begin position="333"/>
        <end position="574"/>
    </location>
</feature>
<dbReference type="CDD" id="cd06581">
    <property type="entry name" value="TM_PBP1_LivM_like"/>
    <property type="match status" value="1"/>
</dbReference>
<protein>
    <submittedName>
        <fullName evidence="13">ABC transporter</fullName>
    </submittedName>
</protein>